<gene>
    <name evidence="2" type="ORF">CPJCM30710_30630</name>
</gene>
<keyword evidence="1" id="KW-0472">Membrane</keyword>
<accession>A0A919S261</accession>
<evidence type="ECO:0000256" key="1">
    <source>
        <dbReference type="SAM" id="Phobius"/>
    </source>
</evidence>
<name>A0A919S261_9CLOT</name>
<sequence length="60" mass="6570">MTEREVTNKTYPLLTMLIGLISFSISGIIVGLISLRANEGLILMLGIPIGSLLMLFILHK</sequence>
<dbReference type="Proteomes" id="UP000679179">
    <property type="component" value="Unassembled WGS sequence"/>
</dbReference>
<dbReference type="AlphaFoldDB" id="A0A919S261"/>
<organism evidence="2 3">
    <name type="scientific">Clostridium polyendosporum</name>
    <dbReference type="NCBI Taxonomy" id="69208"/>
    <lineage>
        <taxon>Bacteria</taxon>
        <taxon>Bacillati</taxon>
        <taxon>Bacillota</taxon>
        <taxon>Clostridia</taxon>
        <taxon>Eubacteriales</taxon>
        <taxon>Clostridiaceae</taxon>
        <taxon>Clostridium</taxon>
    </lineage>
</organism>
<protein>
    <submittedName>
        <fullName evidence="2">Uncharacterized protein</fullName>
    </submittedName>
</protein>
<dbReference type="EMBL" id="BOPZ01000036">
    <property type="protein sequence ID" value="GIM30397.1"/>
    <property type="molecule type" value="Genomic_DNA"/>
</dbReference>
<feature type="transmembrane region" description="Helical" evidence="1">
    <location>
        <begin position="12"/>
        <end position="35"/>
    </location>
</feature>
<keyword evidence="3" id="KW-1185">Reference proteome</keyword>
<evidence type="ECO:0000313" key="3">
    <source>
        <dbReference type="Proteomes" id="UP000679179"/>
    </source>
</evidence>
<feature type="transmembrane region" description="Helical" evidence="1">
    <location>
        <begin position="41"/>
        <end position="58"/>
    </location>
</feature>
<reference evidence="2" key="1">
    <citation type="submission" date="2021-03" db="EMBL/GenBank/DDBJ databases">
        <title>Taxonomic study of Clostridium polyendosporum from meadow-gley soil under rice.</title>
        <authorList>
            <person name="Kobayashi H."/>
            <person name="Tanizawa Y."/>
            <person name="Yagura M."/>
        </authorList>
    </citation>
    <scope>NUCLEOTIDE SEQUENCE</scope>
    <source>
        <strain evidence="2">JCM 30710</strain>
    </source>
</reference>
<proteinExistence type="predicted"/>
<evidence type="ECO:0000313" key="2">
    <source>
        <dbReference type="EMBL" id="GIM30397.1"/>
    </source>
</evidence>
<keyword evidence="1" id="KW-1133">Transmembrane helix</keyword>
<comment type="caution">
    <text evidence="2">The sequence shown here is derived from an EMBL/GenBank/DDBJ whole genome shotgun (WGS) entry which is preliminary data.</text>
</comment>
<keyword evidence="1" id="KW-0812">Transmembrane</keyword>